<name>A0A6J5LJ60_9CAUD</name>
<evidence type="ECO:0000313" key="2">
    <source>
        <dbReference type="EMBL" id="CAB4133040.1"/>
    </source>
</evidence>
<protein>
    <submittedName>
        <fullName evidence="2">Uncharacterized protein</fullName>
    </submittedName>
</protein>
<feature type="compositionally biased region" description="Basic and acidic residues" evidence="1">
    <location>
        <begin position="478"/>
        <end position="488"/>
    </location>
</feature>
<dbReference type="Gene3D" id="1.10.530.10">
    <property type="match status" value="1"/>
</dbReference>
<gene>
    <name evidence="2" type="ORF">UFOVP250_27</name>
</gene>
<feature type="compositionally biased region" description="Polar residues" evidence="1">
    <location>
        <begin position="467"/>
        <end position="477"/>
    </location>
</feature>
<proteinExistence type="predicted"/>
<organism evidence="2">
    <name type="scientific">uncultured Caudovirales phage</name>
    <dbReference type="NCBI Taxonomy" id="2100421"/>
    <lineage>
        <taxon>Viruses</taxon>
        <taxon>Duplodnaviria</taxon>
        <taxon>Heunggongvirae</taxon>
        <taxon>Uroviricota</taxon>
        <taxon>Caudoviricetes</taxon>
        <taxon>Peduoviridae</taxon>
        <taxon>Maltschvirus</taxon>
        <taxon>Maltschvirus maltsch</taxon>
    </lineage>
</organism>
<evidence type="ECO:0000256" key="1">
    <source>
        <dbReference type="SAM" id="MobiDB-lite"/>
    </source>
</evidence>
<feature type="region of interest" description="Disordered" evidence="1">
    <location>
        <begin position="463"/>
        <end position="490"/>
    </location>
</feature>
<dbReference type="EMBL" id="LR796270">
    <property type="protein sequence ID" value="CAB4133040.1"/>
    <property type="molecule type" value="Genomic_DNA"/>
</dbReference>
<feature type="region of interest" description="Disordered" evidence="1">
    <location>
        <begin position="88"/>
        <end position="108"/>
    </location>
</feature>
<sequence>MITKKLKNQIFAWDQLAFNGKGYWFVLGKNGGLGLAASKAQAKRLGQPKDQVNAGDDKEVTPKVISEKTKNVIPKQKAKLKNIANTKRKNNKIGQSEEDDKLSEVKSSGKKVGNLDTALYTSVAEDQKQRLMKGDGLANIATKLVNFYKQTQEEKKLQRELNRNFAKELHEQEKRHQEQMLKDLKSPKMKKTKLEKMSKIGKLEHPETAARLAGEEEELGFFGELGAALRTAATTVVETIGALATPEVLGTAAVIASTIYASQAIAGAESGGNPDVTFGDTVVKGVILRRKYLSPEQSKFHKPLTQMTLTEVEEFQRIREKLSPNTGAVGKYGFMHSTLFGSKGRPGLVQQLGLDMNTPFNVDVQEKLNALMQKQNIQQLQNKGVPITPGYQYMATYIGAKGTSEVYQSIQKGENKTVAQIMLEHGHKVGEKNPELYKIHAQDFEKILEDRLIKKGHLTPKAIETPNVKSNGNNLNKKSADVVSDKKNKNNNTQVMVNKSTNIVNNQSKNTKEIIIEEKRDDTPLILQGH</sequence>
<reference evidence="2" key="1">
    <citation type="submission" date="2020-04" db="EMBL/GenBank/DDBJ databases">
        <authorList>
            <person name="Chiriac C."/>
            <person name="Salcher M."/>
            <person name="Ghai R."/>
            <person name="Kavagutti S V."/>
        </authorList>
    </citation>
    <scope>NUCLEOTIDE SEQUENCE</scope>
</reference>
<accession>A0A6J5LJ60</accession>